<accession>A0A4R6V696</accession>
<comment type="caution">
    <text evidence="1">The sequence shown here is derived from an EMBL/GenBank/DDBJ whole genome shotgun (WGS) entry which is preliminary data.</text>
</comment>
<dbReference type="Proteomes" id="UP000295281">
    <property type="component" value="Unassembled WGS sequence"/>
</dbReference>
<reference evidence="1 2" key="1">
    <citation type="submission" date="2019-03" db="EMBL/GenBank/DDBJ databases">
        <title>Genomic Encyclopedia of Type Strains, Phase IV (KMG-IV): sequencing the most valuable type-strain genomes for metagenomic binning, comparative biology and taxonomic classification.</title>
        <authorList>
            <person name="Goeker M."/>
        </authorList>
    </citation>
    <scope>NUCLEOTIDE SEQUENCE [LARGE SCALE GENOMIC DNA]</scope>
    <source>
        <strain evidence="1 2">DSM 46770</strain>
    </source>
</reference>
<dbReference type="RefSeq" id="WP_208113059.1">
    <property type="nucleotide sequence ID" value="NZ_SNYN01000002.1"/>
</dbReference>
<sequence>MFAHSLLSAADPNRSAAGLPDAVVAVYEAVRCAPRPVAVAEIAARQRLPLGVAVVLASELAGPGLLRVSARPVLPYPPEVVEGVLDGLRRL</sequence>
<protein>
    <submittedName>
        <fullName evidence="1">Uncharacterized protein DUF742</fullName>
    </submittedName>
</protein>
<evidence type="ECO:0000313" key="2">
    <source>
        <dbReference type="Proteomes" id="UP000295281"/>
    </source>
</evidence>
<dbReference type="EMBL" id="SNYN01000002">
    <property type="protein sequence ID" value="TDQ54408.1"/>
    <property type="molecule type" value="Genomic_DNA"/>
</dbReference>
<name>A0A4R6V696_9ACTN</name>
<proteinExistence type="predicted"/>
<keyword evidence="2" id="KW-1185">Reference proteome</keyword>
<gene>
    <name evidence="1" type="ORF">EV190_102242</name>
</gene>
<organism evidence="1 2">
    <name type="scientific">Actinorugispora endophytica</name>
    <dbReference type="NCBI Taxonomy" id="1605990"/>
    <lineage>
        <taxon>Bacteria</taxon>
        <taxon>Bacillati</taxon>
        <taxon>Actinomycetota</taxon>
        <taxon>Actinomycetes</taxon>
        <taxon>Streptosporangiales</taxon>
        <taxon>Nocardiopsidaceae</taxon>
        <taxon>Actinorugispora</taxon>
    </lineage>
</organism>
<dbReference type="InterPro" id="IPR007995">
    <property type="entry name" value="DUF742"/>
</dbReference>
<evidence type="ECO:0000313" key="1">
    <source>
        <dbReference type="EMBL" id="TDQ54408.1"/>
    </source>
</evidence>
<dbReference type="AlphaFoldDB" id="A0A4R6V696"/>
<dbReference type="Pfam" id="PF05331">
    <property type="entry name" value="DUF742"/>
    <property type="match status" value="1"/>
</dbReference>